<feature type="compositionally biased region" description="Basic and acidic residues" evidence="1">
    <location>
        <begin position="750"/>
        <end position="766"/>
    </location>
</feature>
<dbReference type="PANTHER" id="PTHR11439">
    <property type="entry name" value="GAG-POL-RELATED RETROTRANSPOSON"/>
    <property type="match status" value="1"/>
</dbReference>
<evidence type="ECO:0000256" key="1">
    <source>
        <dbReference type="SAM" id="MobiDB-lite"/>
    </source>
</evidence>
<feature type="domain" description="GAG-pre-integrase" evidence="3">
    <location>
        <begin position="305"/>
        <end position="361"/>
    </location>
</feature>
<proteinExistence type="predicted"/>
<sequence length="872" mass="97761">MIQPEPEGFAEGYPLVSVEVLVTQQPQTKFPQLDSCLTVPIFLQGKDPINCINKAMAFLSAVASRELMLVEAKEAGQILDEKQIAFIADLGIDEALIRSITKKAQRIKPTLYDGSVIAKEHAVISVIDDEETLLLKEESRSKILDKQNDPISIEKKINISPIDYSKLNKIKEDFSKPFVTQKELFEEQAFWLKHSNYNPDTSIRSHTPVRIEAPSELPKDSEKKEASTNKVPLKESTITLIITPSPALKVVQIVLQYLDSGCSKHMTKNFSQLINFVSKFLGTIGFENDHIAKIMGYEDYQLGNVTISQASKTKSWLWHRILYHLNFNYTISLAKQGLVRGLPKLKYQKDHLCSACALGKSKNHSHKPKAEDFIQEKLYLLNMDLCRPMRIQSINGRKYILVIVDDYSSSGLVQNIPSPTPYVPPIKNDWEILFQPMFDEYLNPPPCVDLQVPAVITLEPIVSPGTPSSTTTDKDAPSTSTSQTNQETPSPVIPLGVEEANHDIKVSHTDNNPYVDFPTPKPSSEESSSQEEGIDFEESFAPVARLEAIRIFISFAAHMNMVVYQMNVMTAFLNVILCEEVYVSQPNRFVDPENPNHVYKLKKALYGLKQAPQSLKKYGMETCELADTPMVEKSKLDEDPQGKAVDSTRYRGMIDTIMYLTSSRPDLVFIVCMCPRYQAKPIEKHLHTVKRIFRYLKGTINMGMWYLKDSCIALTTFEDADHAGCQDTRKSTSGSMQLLGERLKPKRAKHPEPAKKSAPAKKDVSFKKPLRKQLTGVQIKDTPDVSVLKKKAPATTDRSKGIDLLSDATLLEDDQMKKVLKRSKKETHSRQASGSGDGFGSQTKVPDKLHDKITGTNKGTCTIPGLPDVPED</sequence>
<evidence type="ECO:0000259" key="2">
    <source>
        <dbReference type="Pfam" id="PF07727"/>
    </source>
</evidence>
<accession>A0A6L2MX39</accession>
<dbReference type="Pfam" id="PF07727">
    <property type="entry name" value="RVT_2"/>
    <property type="match status" value="1"/>
</dbReference>
<protein>
    <submittedName>
        <fullName evidence="4">Uncharacterized mitochondrial protein AtMg00810-like</fullName>
    </submittedName>
</protein>
<feature type="region of interest" description="Disordered" evidence="1">
    <location>
        <begin position="742"/>
        <end position="778"/>
    </location>
</feature>
<dbReference type="InterPro" id="IPR013103">
    <property type="entry name" value="RVT_2"/>
</dbReference>
<evidence type="ECO:0000259" key="3">
    <source>
        <dbReference type="Pfam" id="PF13976"/>
    </source>
</evidence>
<dbReference type="PANTHER" id="PTHR11439:SF509">
    <property type="entry name" value="RNA-DIRECTED DNA POLYMERASE"/>
    <property type="match status" value="1"/>
</dbReference>
<comment type="caution">
    <text evidence="4">The sequence shown here is derived from an EMBL/GenBank/DDBJ whole genome shotgun (WGS) entry which is preliminary data.</text>
</comment>
<name>A0A6L2MX39_TANCI</name>
<feature type="domain" description="Reverse transcriptase Ty1/copia-type" evidence="2">
    <location>
        <begin position="529"/>
        <end position="615"/>
    </location>
</feature>
<feature type="region of interest" description="Disordered" evidence="1">
    <location>
        <begin position="461"/>
        <end position="493"/>
    </location>
</feature>
<feature type="region of interest" description="Disordered" evidence="1">
    <location>
        <begin position="507"/>
        <end position="534"/>
    </location>
</feature>
<feature type="compositionally biased region" description="Polar residues" evidence="1">
    <location>
        <begin position="830"/>
        <end position="844"/>
    </location>
</feature>
<organism evidence="4">
    <name type="scientific">Tanacetum cinerariifolium</name>
    <name type="common">Dalmatian daisy</name>
    <name type="synonym">Chrysanthemum cinerariifolium</name>
    <dbReference type="NCBI Taxonomy" id="118510"/>
    <lineage>
        <taxon>Eukaryota</taxon>
        <taxon>Viridiplantae</taxon>
        <taxon>Streptophyta</taxon>
        <taxon>Embryophyta</taxon>
        <taxon>Tracheophyta</taxon>
        <taxon>Spermatophyta</taxon>
        <taxon>Magnoliopsida</taxon>
        <taxon>eudicotyledons</taxon>
        <taxon>Gunneridae</taxon>
        <taxon>Pentapetalae</taxon>
        <taxon>asterids</taxon>
        <taxon>campanulids</taxon>
        <taxon>Asterales</taxon>
        <taxon>Asteraceae</taxon>
        <taxon>Asteroideae</taxon>
        <taxon>Anthemideae</taxon>
        <taxon>Anthemidinae</taxon>
        <taxon>Tanacetum</taxon>
    </lineage>
</organism>
<evidence type="ECO:0000313" key="4">
    <source>
        <dbReference type="EMBL" id="GEU78558.1"/>
    </source>
</evidence>
<gene>
    <name evidence="4" type="ORF">Tci_050536</name>
</gene>
<reference evidence="4" key="1">
    <citation type="journal article" date="2019" name="Sci. Rep.">
        <title>Draft genome of Tanacetum cinerariifolium, the natural source of mosquito coil.</title>
        <authorList>
            <person name="Yamashiro T."/>
            <person name="Shiraishi A."/>
            <person name="Satake H."/>
            <person name="Nakayama K."/>
        </authorList>
    </citation>
    <scope>NUCLEOTIDE SEQUENCE</scope>
</reference>
<dbReference type="InterPro" id="IPR025724">
    <property type="entry name" value="GAG-pre-integrase_dom"/>
</dbReference>
<dbReference type="Pfam" id="PF13976">
    <property type="entry name" value="gag_pre-integrs"/>
    <property type="match status" value="1"/>
</dbReference>
<feature type="region of interest" description="Disordered" evidence="1">
    <location>
        <begin position="819"/>
        <end position="872"/>
    </location>
</feature>
<feature type="compositionally biased region" description="Polar residues" evidence="1">
    <location>
        <begin position="465"/>
        <end position="489"/>
    </location>
</feature>
<dbReference type="EMBL" id="BKCJ010007698">
    <property type="protein sequence ID" value="GEU78558.1"/>
    <property type="molecule type" value="Genomic_DNA"/>
</dbReference>
<dbReference type="AlphaFoldDB" id="A0A6L2MX39"/>